<dbReference type="Proteomes" id="UP001281761">
    <property type="component" value="Unassembled WGS sequence"/>
</dbReference>
<comment type="caution">
    <text evidence="6">The sequence shown here is derived from an EMBL/GenBank/DDBJ whole genome shotgun (WGS) entry which is preliminary data.</text>
</comment>
<dbReference type="SMART" id="SM00230">
    <property type="entry name" value="CysPc"/>
    <property type="match status" value="1"/>
</dbReference>
<dbReference type="Gene3D" id="3.90.70.10">
    <property type="entry name" value="Cysteine proteinases"/>
    <property type="match status" value="1"/>
</dbReference>
<dbReference type="PANTHER" id="PTHR46143">
    <property type="entry name" value="CALPAIN-7"/>
    <property type="match status" value="1"/>
</dbReference>
<dbReference type="InterPro" id="IPR051297">
    <property type="entry name" value="PalB/RIM13"/>
</dbReference>
<keyword evidence="2 4" id="KW-0378">Hydrolase</keyword>
<feature type="domain" description="Calpain catalytic" evidence="5">
    <location>
        <begin position="1"/>
        <end position="275"/>
    </location>
</feature>
<evidence type="ECO:0000256" key="3">
    <source>
        <dbReference type="ARBA" id="ARBA00022807"/>
    </source>
</evidence>
<evidence type="ECO:0000256" key="1">
    <source>
        <dbReference type="ARBA" id="ARBA00022670"/>
    </source>
</evidence>
<name>A0ABQ9XA66_9EUKA</name>
<dbReference type="InterPro" id="IPR038765">
    <property type="entry name" value="Papain-like_cys_pep_sf"/>
</dbReference>
<dbReference type="InterPro" id="IPR001300">
    <property type="entry name" value="Peptidase_C2_calpain_cat"/>
</dbReference>
<keyword evidence="3 4" id="KW-0788">Thiol protease</keyword>
<evidence type="ECO:0000313" key="6">
    <source>
        <dbReference type="EMBL" id="KAK2947171.1"/>
    </source>
</evidence>
<dbReference type="SUPFAM" id="SSF54001">
    <property type="entry name" value="Cysteine proteinases"/>
    <property type="match status" value="1"/>
</dbReference>
<dbReference type="PANTHER" id="PTHR46143:SF1">
    <property type="entry name" value="CALPAIN-7"/>
    <property type="match status" value="1"/>
</dbReference>
<feature type="active site" evidence="4">
    <location>
        <position position="213"/>
    </location>
</feature>
<feature type="active site" evidence="4">
    <location>
        <position position="192"/>
    </location>
</feature>
<organism evidence="6 7">
    <name type="scientific">Blattamonas nauphoetae</name>
    <dbReference type="NCBI Taxonomy" id="2049346"/>
    <lineage>
        <taxon>Eukaryota</taxon>
        <taxon>Metamonada</taxon>
        <taxon>Preaxostyla</taxon>
        <taxon>Oxymonadida</taxon>
        <taxon>Blattamonas</taxon>
    </lineage>
</organism>
<evidence type="ECO:0000259" key="5">
    <source>
        <dbReference type="PROSITE" id="PS50203"/>
    </source>
</evidence>
<evidence type="ECO:0000313" key="7">
    <source>
        <dbReference type="Proteomes" id="UP001281761"/>
    </source>
</evidence>
<dbReference type="EMBL" id="JARBJD010000208">
    <property type="protein sequence ID" value="KAK2947171.1"/>
    <property type="molecule type" value="Genomic_DNA"/>
</dbReference>
<gene>
    <name evidence="6" type="ORF">BLNAU_17876</name>
</gene>
<dbReference type="PROSITE" id="PS50203">
    <property type="entry name" value="CALPAIN_CAT"/>
    <property type="match status" value="1"/>
</dbReference>
<keyword evidence="1 4" id="KW-0645">Protease</keyword>
<evidence type="ECO:0000256" key="4">
    <source>
        <dbReference type="PROSITE-ProRule" id="PRU00239"/>
    </source>
</evidence>
<evidence type="ECO:0000256" key="2">
    <source>
        <dbReference type="ARBA" id="ARBA00022801"/>
    </source>
</evidence>
<dbReference type="Pfam" id="PF00648">
    <property type="entry name" value="Peptidase_C2"/>
    <property type="match status" value="1"/>
</dbReference>
<protein>
    <submittedName>
        <fullName evidence="6">Cysteine proteinase</fullName>
    </submittedName>
</protein>
<accession>A0ABQ9XA66</accession>
<proteinExistence type="predicted"/>
<keyword evidence="7" id="KW-1185">Reference proteome</keyword>
<sequence length="815" mass="93461">MDVHQAAVHDCSVNCSLILLALHKARTGTDYLSHLIHPQDSTGTPIYNPNGHYYVKLYFNGGWRAVEIDDRFPVPNEWAQLELTAARPKALCCAFSMDRTEFWVSILEKAYLKMRGHGYDFPGSRTDIDLFIFAQWIPGPSWDIEKSRDLAEFHWKVLLDGYKSNTCLATVGTGRRNADSNKVGSNGLVGTHGYAVLDVLQLSDGTRLVKLKNPWARERWTGSFSPDDISSWTDRRQREANYDRKAAAETDDGVFFIRFEDIVMEFDHIYYSYTPRPFRHKKTFSFRWEVGKQTEHQHLNIFNACQFLLYKRKSQQIWLVMEQFLQPGDLQKKTEDESTLSDPTDALCGMIVMHHQSTSDGNQPPKRPAHERVWTLSCQDTITVKQAMMVTKNLDNDFEGYFTVIPHVSPKTKVDCDFLLHICSTDIIDAEEIKEGPAEVDKVFEDSCTPTPLLFETAIRAAPTINLSADPNRPKSKFVTHTSSPTSLRLAMRDILPSSLIPFFHVSATYFSPQYRITLFPKYPNTPRKQPLIKTMQDGLYFDSAWNEFQYAFQTHPETPMFTKSRMYIRGTKKGTNEQLSTVTPRQDWSTMDNTPVEHEFITLAVDFSQNVKQDLLMMISPSFDRPRVFGSFKMICLPPLDFRIRVMKLKEEWNRCSYTLFLHGCLNQSHPLHLGLTVTETTNFTSQFIFISTKDTDIFPATWIYQKDEGPDTPTLPSAVESTKRPWPNYTLFLESDFAGSTETAHIPSKLVGTRQFPFGDMRNTKEVASSLLRGGGRLVEGEFVMRTTVKTDETVNFVCFLWSDEPLNVLEKI</sequence>
<feature type="active site" evidence="4">
    <location>
        <position position="11"/>
    </location>
</feature>
<reference evidence="6 7" key="1">
    <citation type="journal article" date="2022" name="bioRxiv">
        <title>Genomics of Preaxostyla Flagellates Illuminates Evolutionary Transitions and the Path Towards Mitochondrial Loss.</title>
        <authorList>
            <person name="Novak L.V.F."/>
            <person name="Treitli S.C."/>
            <person name="Pyrih J."/>
            <person name="Halakuc P."/>
            <person name="Pipaliya S.V."/>
            <person name="Vacek V."/>
            <person name="Brzon O."/>
            <person name="Soukal P."/>
            <person name="Eme L."/>
            <person name="Dacks J.B."/>
            <person name="Karnkowska A."/>
            <person name="Elias M."/>
            <person name="Hampl V."/>
        </authorList>
    </citation>
    <scope>NUCLEOTIDE SEQUENCE [LARGE SCALE GENOMIC DNA]</scope>
    <source>
        <strain evidence="6">NAU3</strain>
        <tissue evidence="6">Gut</tissue>
    </source>
</reference>